<keyword evidence="1 2" id="KW-0732">Signal</keyword>
<evidence type="ECO:0000256" key="1">
    <source>
        <dbReference type="ARBA" id="ARBA00022729"/>
    </source>
</evidence>
<sequence>MKKIFLIIGLIILLGGCNVNSDNKIEDEINVDKAKENVESYLFNNFEDVKSVEIKDIYIDPMGGIAVDGTVNGHAKYTAGIESDLRVSNMAVGDDFPNRKEECKERRCD</sequence>
<dbReference type="EMBL" id="CP017962">
    <property type="protein sequence ID" value="APC50062.1"/>
    <property type="molecule type" value="Genomic_DNA"/>
</dbReference>
<evidence type="ECO:0000313" key="4">
    <source>
        <dbReference type="Proteomes" id="UP000182945"/>
    </source>
</evidence>
<dbReference type="RefSeq" id="WP_071649883.1">
    <property type="nucleotide sequence ID" value="NZ_JARSOU010000001.1"/>
</dbReference>
<organism evidence="3 4">
    <name type="scientific">Virgibacillus halodenitrificans</name>
    <name type="common">Bacillus halodenitrificans</name>
    <dbReference type="NCBI Taxonomy" id="1482"/>
    <lineage>
        <taxon>Bacteria</taxon>
        <taxon>Bacillati</taxon>
        <taxon>Bacillota</taxon>
        <taxon>Bacilli</taxon>
        <taxon>Bacillales</taxon>
        <taxon>Bacillaceae</taxon>
        <taxon>Virgibacillus</taxon>
    </lineage>
</organism>
<dbReference type="InterPro" id="IPR012640">
    <property type="entry name" value="Membr_lipoprot_lipid_attach_CS"/>
</dbReference>
<dbReference type="PROSITE" id="PS51257">
    <property type="entry name" value="PROKAR_LIPOPROTEIN"/>
    <property type="match status" value="1"/>
</dbReference>
<dbReference type="Proteomes" id="UP000182945">
    <property type="component" value="Chromosome"/>
</dbReference>
<reference evidence="3 4" key="1">
    <citation type="submission" date="2016-11" db="EMBL/GenBank/DDBJ databases">
        <title>Complete genome sequencing of Virgibacillus halodenitrificans PDB-F2.</title>
        <authorList>
            <person name="Sun Z."/>
            <person name="Zhou Y."/>
            <person name="Li H."/>
        </authorList>
    </citation>
    <scope>NUCLEOTIDE SEQUENCE [LARGE SCALE GENOMIC DNA]</scope>
    <source>
        <strain evidence="3 4">PDB-F2</strain>
    </source>
</reference>
<dbReference type="KEGG" id="vhl:BME96_18465"/>
<accession>A0AAC9NLZ9</accession>
<dbReference type="Pfam" id="PF08139">
    <property type="entry name" value="LPAM_1"/>
    <property type="match status" value="1"/>
</dbReference>
<feature type="signal peptide" evidence="2">
    <location>
        <begin position="1"/>
        <end position="21"/>
    </location>
</feature>
<evidence type="ECO:0000313" key="3">
    <source>
        <dbReference type="EMBL" id="APC50062.1"/>
    </source>
</evidence>
<dbReference type="Gene3D" id="3.10.450.130">
    <property type="entry name" value="folded 79 residue fragment of lin0334 like domains"/>
    <property type="match status" value="1"/>
</dbReference>
<gene>
    <name evidence="3" type="ORF">BME96_18465</name>
</gene>
<name>A0AAC9NLZ9_VIRHA</name>
<feature type="chain" id="PRO_5042060341" description="DUF1433 domain-containing protein" evidence="2">
    <location>
        <begin position="22"/>
        <end position="109"/>
    </location>
</feature>
<proteinExistence type="predicted"/>
<protein>
    <recommendedName>
        <fullName evidence="5">DUF1433 domain-containing protein</fullName>
    </recommendedName>
</protein>
<dbReference type="AlphaFoldDB" id="A0AAC9NLZ9"/>
<evidence type="ECO:0000256" key="2">
    <source>
        <dbReference type="SAM" id="SignalP"/>
    </source>
</evidence>
<evidence type="ECO:0008006" key="5">
    <source>
        <dbReference type="Google" id="ProtNLM"/>
    </source>
</evidence>